<proteinExistence type="predicted"/>
<accession>A0A518D2B6</accession>
<protein>
    <submittedName>
        <fullName evidence="2">Uncharacterized protein</fullName>
    </submittedName>
</protein>
<dbReference type="Proteomes" id="UP000319342">
    <property type="component" value="Chromosome"/>
</dbReference>
<dbReference type="EMBL" id="CP036290">
    <property type="protein sequence ID" value="QDU85616.1"/>
    <property type="molecule type" value="Genomic_DNA"/>
</dbReference>
<feature type="transmembrane region" description="Helical" evidence="1">
    <location>
        <begin position="355"/>
        <end position="374"/>
    </location>
</feature>
<evidence type="ECO:0000256" key="1">
    <source>
        <dbReference type="SAM" id="Phobius"/>
    </source>
</evidence>
<organism evidence="2 3">
    <name type="scientific">Rohdeia mirabilis</name>
    <dbReference type="NCBI Taxonomy" id="2528008"/>
    <lineage>
        <taxon>Bacteria</taxon>
        <taxon>Pseudomonadati</taxon>
        <taxon>Planctomycetota</taxon>
        <taxon>Planctomycetia</taxon>
        <taxon>Planctomycetia incertae sedis</taxon>
        <taxon>Rohdeia</taxon>
    </lineage>
</organism>
<evidence type="ECO:0000313" key="2">
    <source>
        <dbReference type="EMBL" id="QDU85616.1"/>
    </source>
</evidence>
<reference evidence="2 3" key="1">
    <citation type="submission" date="2019-02" db="EMBL/GenBank/DDBJ databases">
        <title>Deep-cultivation of Planctomycetes and their phenomic and genomic characterization uncovers novel biology.</title>
        <authorList>
            <person name="Wiegand S."/>
            <person name="Jogler M."/>
            <person name="Boedeker C."/>
            <person name="Pinto D."/>
            <person name="Vollmers J."/>
            <person name="Rivas-Marin E."/>
            <person name="Kohn T."/>
            <person name="Peeters S.H."/>
            <person name="Heuer A."/>
            <person name="Rast P."/>
            <person name="Oberbeckmann S."/>
            <person name="Bunk B."/>
            <person name="Jeske O."/>
            <person name="Meyerdierks A."/>
            <person name="Storesund J.E."/>
            <person name="Kallscheuer N."/>
            <person name="Luecker S."/>
            <person name="Lage O.M."/>
            <person name="Pohl T."/>
            <person name="Merkel B.J."/>
            <person name="Hornburger P."/>
            <person name="Mueller R.-W."/>
            <person name="Bruemmer F."/>
            <person name="Labrenz M."/>
            <person name="Spormann A.M."/>
            <person name="Op den Camp H."/>
            <person name="Overmann J."/>
            <person name="Amann R."/>
            <person name="Jetten M.S.M."/>
            <person name="Mascher T."/>
            <person name="Medema M.H."/>
            <person name="Devos D.P."/>
            <person name="Kaster A.-K."/>
            <person name="Ovreas L."/>
            <person name="Rohde M."/>
            <person name="Galperin M.Y."/>
            <person name="Jogler C."/>
        </authorList>
    </citation>
    <scope>NUCLEOTIDE SEQUENCE [LARGE SCALE GENOMIC DNA]</scope>
    <source>
        <strain evidence="2 3">Pla163</strain>
    </source>
</reference>
<feature type="transmembrane region" description="Helical" evidence="1">
    <location>
        <begin position="113"/>
        <end position="137"/>
    </location>
</feature>
<keyword evidence="1" id="KW-0812">Transmembrane</keyword>
<dbReference type="AlphaFoldDB" id="A0A518D2B6"/>
<keyword evidence="1" id="KW-0472">Membrane</keyword>
<keyword evidence="3" id="KW-1185">Reference proteome</keyword>
<keyword evidence="1" id="KW-1133">Transmembrane helix</keyword>
<dbReference type="RefSeq" id="WP_145189305.1">
    <property type="nucleotide sequence ID" value="NZ_CP036290.1"/>
</dbReference>
<feature type="transmembrane region" description="Helical" evidence="1">
    <location>
        <begin position="280"/>
        <end position="300"/>
    </location>
</feature>
<gene>
    <name evidence="2" type="ORF">Pla163_27480</name>
</gene>
<feature type="transmembrane region" description="Helical" evidence="1">
    <location>
        <begin position="307"/>
        <end position="330"/>
    </location>
</feature>
<sequence length="383" mass="39068">MSSHRSSSRRACTAALAVAGLAFRRTARVAWLAIPAALVPRWVERDASVTDATLWGTGSMARSVGGAAFDASFAYATAFAALGVIALCAHAGRLREEEADGLAQTPVARGTTAFATWCGGGAALVLALLCASTAAWAGGARVGAEHVALRQITSAPLNLLGETDARSLSVAGEELRGATRLRARLVTLPDRGPVVYASFRVDRTRYEGAAVNGVALHDDPATRRTEGTVWANRTLEVDLPSGTGDVRVTLARLGTGAGLTLERDGLTALGPVRTGLDAELALAFAAASALLAAAALVLALRPYLSTAFSVAIAASIWLGALSGAPALAAWPGADLGRRLELVGTGVAPRLVDDPTTLAVAAAIVLVSLVVAARAPRTAREVGA</sequence>
<feature type="transmembrane region" description="Helical" evidence="1">
    <location>
        <begin position="73"/>
        <end position="92"/>
    </location>
</feature>
<evidence type="ECO:0000313" key="3">
    <source>
        <dbReference type="Proteomes" id="UP000319342"/>
    </source>
</evidence>
<name>A0A518D2B6_9BACT</name>